<dbReference type="OrthoDB" id="70840at2"/>
<dbReference type="Proteomes" id="UP000199152">
    <property type="component" value="Unassembled WGS sequence"/>
</dbReference>
<dbReference type="Gene3D" id="3.40.630.30">
    <property type="match status" value="1"/>
</dbReference>
<feature type="compositionally biased region" description="Basic and acidic residues" evidence="3">
    <location>
        <begin position="169"/>
        <end position="179"/>
    </location>
</feature>
<dbReference type="PANTHER" id="PTHR43877:SF2">
    <property type="entry name" value="AMINOALKYLPHOSPHONATE N-ACETYLTRANSFERASE-RELATED"/>
    <property type="match status" value="1"/>
</dbReference>
<proteinExistence type="predicted"/>
<evidence type="ECO:0000259" key="4">
    <source>
        <dbReference type="PROSITE" id="PS51186"/>
    </source>
</evidence>
<reference evidence="5 6" key="1">
    <citation type="submission" date="2016-10" db="EMBL/GenBank/DDBJ databases">
        <authorList>
            <person name="de Groot N.N."/>
        </authorList>
    </citation>
    <scope>NUCLEOTIDE SEQUENCE [LARGE SCALE GENOMIC DNA]</scope>
    <source>
        <strain evidence="5 6">DSM 45317</strain>
    </source>
</reference>
<feature type="domain" description="N-acetyltransferase" evidence="4">
    <location>
        <begin position="15"/>
        <end position="164"/>
    </location>
</feature>
<name>A0A1I4I373_9ACTN</name>
<dbReference type="InParanoid" id="A0A1I4I373"/>
<dbReference type="Pfam" id="PF00583">
    <property type="entry name" value="Acetyltransf_1"/>
    <property type="match status" value="1"/>
</dbReference>
<evidence type="ECO:0000256" key="2">
    <source>
        <dbReference type="ARBA" id="ARBA00023315"/>
    </source>
</evidence>
<gene>
    <name evidence="5" type="ORF">SAMN04488085_1126</name>
</gene>
<dbReference type="SUPFAM" id="SSF55729">
    <property type="entry name" value="Acyl-CoA N-acyltransferases (Nat)"/>
    <property type="match status" value="1"/>
</dbReference>
<dbReference type="STRING" id="504800.SAMN04488085_1126"/>
<dbReference type="EMBL" id="FOSW01000012">
    <property type="protein sequence ID" value="SFL48557.1"/>
    <property type="molecule type" value="Genomic_DNA"/>
</dbReference>
<keyword evidence="6" id="KW-1185">Reference proteome</keyword>
<dbReference type="CDD" id="cd04301">
    <property type="entry name" value="NAT_SF"/>
    <property type="match status" value="1"/>
</dbReference>
<feature type="region of interest" description="Disordered" evidence="3">
    <location>
        <begin position="161"/>
        <end position="189"/>
    </location>
</feature>
<dbReference type="PANTHER" id="PTHR43877">
    <property type="entry name" value="AMINOALKYLPHOSPHONATE N-ACETYLTRANSFERASE-RELATED-RELATED"/>
    <property type="match status" value="1"/>
</dbReference>
<evidence type="ECO:0000313" key="5">
    <source>
        <dbReference type="EMBL" id="SFL48557.1"/>
    </source>
</evidence>
<keyword evidence="2" id="KW-0012">Acyltransferase</keyword>
<protein>
    <submittedName>
        <fullName evidence="5">Acetyltransferase (GNAT) family protein</fullName>
    </submittedName>
</protein>
<organism evidence="5 6">
    <name type="scientific">Geodermatophilus ruber</name>
    <dbReference type="NCBI Taxonomy" id="504800"/>
    <lineage>
        <taxon>Bacteria</taxon>
        <taxon>Bacillati</taxon>
        <taxon>Actinomycetota</taxon>
        <taxon>Actinomycetes</taxon>
        <taxon>Geodermatophilales</taxon>
        <taxon>Geodermatophilaceae</taxon>
        <taxon>Geodermatophilus</taxon>
    </lineage>
</organism>
<dbReference type="InterPro" id="IPR050832">
    <property type="entry name" value="Bact_Acetyltransf"/>
</dbReference>
<evidence type="ECO:0000313" key="6">
    <source>
        <dbReference type="Proteomes" id="UP000199152"/>
    </source>
</evidence>
<dbReference type="InterPro" id="IPR016181">
    <property type="entry name" value="Acyl_CoA_acyltransferase"/>
</dbReference>
<dbReference type="RefSeq" id="WP_091327281.1">
    <property type="nucleotide sequence ID" value="NZ_FOSW01000012.1"/>
</dbReference>
<sequence>MSTSAEVGPTDGRVVRLRPVPYEHPVARQLVDRVQREYVTRYGGPDEAVVDPAEFAPPAGLFLVAEVDGVPAGCGAWRVHEAGVVEVKRVYVEPGFRRRGLAQVLVRALEASAAAAGHRAVVLNTGDRQPEALALYAALGYTPAPGYGRYADSPGAVFLGKDLPADGVDQDRPRQHGEEGPWAPERTAS</sequence>
<dbReference type="PROSITE" id="PS51186">
    <property type="entry name" value="GNAT"/>
    <property type="match status" value="1"/>
</dbReference>
<keyword evidence="1 5" id="KW-0808">Transferase</keyword>
<dbReference type="InterPro" id="IPR000182">
    <property type="entry name" value="GNAT_dom"/>
</dbReference>
<dbReference type="AlphaFoldDB" id="A0A1I4I373"/>
<dbReference type="GO" id="GO:0016747">
    <property type="term" value="F:acyltransferase activity, transferring groups other than amino-acyl groups"/>
    <property type="evidence" value="ECO:0007669"/>
    <property type="project" value="InterPro"/>
</dbReference>
<evidence type="ECO:0000256" key="1">
    <source>
        <dbReference type="ARBA" id="ARBA00022679"/>
    </source>
</evidence>
<accession>A0A1I4I373</accession>
<evidence type="ECO:0000256" key="3">
    <source>
        <dbReference type="SAM" id="MobiDB-lite"/>
    </source>
</evidence>